<organism evidence="2 3">
    <name type="scientific">Amycolatopsis pigmentata</name>
    <dbReference type="NCBI Taxonomy" id="450801"/>
    <lineage>
        <taxon>Bacteria</taxon>
        <taxon>Bacillati</taxon>
        <taxon>Actinomycetota</taxon>
        <taxon>Actinomycetes</taxon>
        <taxon>Pseudonocardiales</taxon>
        <taxon>Pseudonocardiaceae</taxon>
        <taxon>Amycolatopsis</taxon>
    </lineage>
</organism>
<keyword evidence="1" id="KW-0472">Membrane</keyword>
<evidence type="ECO:0000313" key="2">
    <source>
        <dbReference type="EMBL" id="MFD2420760.1"/>
    </source>
</evidence>
<dbReference type="NCBIfam" id="TIGR00026">
    <property type="entry name" value="hi_GC_TIGR00026"/>
    <property type="match status" value="1"/>
</dbReference>
<comment type="caution">
    <text evidence="2">The sequence shown here is derived from an EMBL/GenBank/DDBJ whole genome shotgun (WGS) entry which is preliminary data.</text>
</comment>
<keyword evidence="1" id="KW-1133">Transmembrane helix</keyword>
<evidence type="ECO:0000313" key="3">
    <source>
        <dbReference type="Proteomes" id="UP001597417"/>
    </source>
</evidence>
<dbReference type="EMBL" id="JBHUKR010000020">
    <property type="protein sequence ID" value="MFD2420760.1"/>
    <property type="molecule type" value="Genomic_DNA"/>
</dbReference>
<dbReference type="InterPro" id="IPR012349">
    <property type="entry name" value="Split_barrel_FMN-bd"/>
</dbReference>
<keyword evidence="1" id="KW-0812">Transmembrane</keyword>
<name>A0ABW5G2F0_9PSEU</name>
<proteinExistence type="predicted"/>
<dbReference type="InterPro" id="IPR004378">
    <property type="entry name" value="F420H2_quin_Rdtase"/>
</dbReference>
<dbReference type="Pfam" id="PF04075">
    <property type="entry name" value="F420H2_quin_red"/>
    <property type="match status" value="1"/>
</dbReference>
<dbReference type="Gene3D" id="2.30.110.10">
    <property type="entry name" value="Electron Transport, Fmn-binding Protein, Chain A"/>
    <property type="match status" value="1"/>
</dbReference>
<dbReference type="Proteomes" id="UP001597417">
    <property type="component" value="Unassembled WGS sequence"/>
</dbReference>
<evidence type="ECO:0000256" key="1">
    <source>
        <dbReference type="SAM" id="Phobius"/>
    </source>
</evidence>
<keyword evidence="3" id="KW-1185">Reference proteome</keyword>
<protein>
    <submittedName>
        <fullName evidence="2">Nitroreductase family deazaflavin-dependent oxidoreductase</fullName>
    </submittedName>
</protein>
<feature type="transmembrane region" description="Helical" evidence="1">
    <location>
        <begin position="20"/>
        <end position="39"/>
    </location>
</feature>
<accession>A0ABW5G2F0</accession>
<reference evidence="3" key="1">
    <citation type="journal article" date="2019" name="Int. J. Syst. Evol. Microbiol.">
        <title>The Global Catalogue of Microorganisms (GCM) 10K type strain sequencing project: providing services to taxonomists for standard genome sequencing and annotation.</title>
        <authorList>
            <consortium name="The Broad Institute Genomics Platform"/>
            <consortium name="The Broad Institute Genome Sequencing Center for Infectious Disease"/>
            <person name="Wu L."/>
            <person name="Ma J."/>
        </authorList>
    </citation>
    <scope>NUCLEOTIDE SEQUENCE [LARGE SCALE GENOMIC DNA]</scope>
    <source>
        <strain evidence="3">CGMCC 4.7645</strain>
    </source>
</reference>
<gene>
    <name evidence="2" type="ORF">ACFSXZ_30970</name>
</gene>
<dbReference type="RefSeq" id="WP_378268978.1">
    <property type="nucleotide sequence ID" value="NZ_JBHUKR010000020.1"/>
</dbReference>
<sequence length="160" mass="18010">MPLTDRLPTGALRVFLRAPIVVYRAGLGGVFGHRLLYLAHQGRKTGRRREAVLEVVGYDSAIPEVFVVAGWGELSDWYRNITAAPALEVRLGGQRWPHPRHRLPTVEEKVLILKAYRDRHPRAWRRVAPMMGLPADPESAAAREHLRRIPAVAFSPAKES</sequence>